<sequence length="202" mass="22405">MEVTTEMNFNLKPLGVDRRRRDGASLAGGVENEGRTVRPVALDSSSKALRHGLVYRSRRATIGGGRSVYRLHFLSKLTAEGNECYCLQFNADDVRLKLLALIVCHDLNKVKSTCLRDCGGHFHKFAENEWQSKGDDHEANLEGPVRSLKKSSVDPRFATKKLKARNIFTGYITSSSDLKCEAATIGIGFILNESVCFGLVIR</sequence>
<name>A0A2P5DBP3_PARAD</name>
<protein>
    <submittedName>
        <fullName evidence="1">Uncharacterized protein</fullName>
    </submittedName>
</protein>
<evidence type="ECO:0000313" key="1">
    <source>
        <dbReference type="EMBL" id="PON70708.1"/>
    </source>
</evidence>
<dbReference type="AlphaFoldDB" id="A0A2P5DBP3"/>
<accession>A0A2P5DBP3</accession>
<gene>
    <name evidence="1" type="ORF">PanWU01x14_077340</name>
</gene>
<keyword evidence="2" id="KW-1185">Reference proteome</keyword>
<proteinExistence type="predicted"/>
<dbReference type="EMBL" id="JXTB01000048">
    <property type="protein sequence ID" value="PON70708.1"/>
    <property type="molecule type" value="Genomic_DNA"/>
</dbReference>
<dbReference type="OrthoDB" id="10393583at2759"/>
<comment type="caution">
    <text evidence="1">The sequence shown here is derived from an EMBL/GenBank/DDBJ whole genome shotgun (WGS) entry which is preliminary data.</text>
</comment>
<reference evidence="2" key="1">
    <citation type="submission" date="2016-06" db="EMBL/GenBank/DDBJ databases">
        <title>Parallel loss of symbiosis genes in relatives of nitrogen-fixing non-legume Parasponia.</title>
        <authorList>
            <person name="Van Velzen R."/>
            <person name="Holmer R."/>
            <person name="Bu F."/>
            <person name="Rutten L."/>
            <person name="Van Zeijl A."/>
            <person name="Liu W."/>
            <person name="Santuari L."/>
            <person name="Cao Q."/>
            <person name="Sharma T."/>
            <person name="Shen D."/>
            <person name="Roswanjaya Y."/>
            <person name="Wardhani T."/>
            <person name="Kalhor M.S."/>
            <person name="Jansen J."/>
            <person name="Van den Hoogen J."/>
            <person name="Gungor B."/>
            <person name="Hartog M."/>
            <person name="Hontelez J."/>
            <person name="Verver J."/>
            <person name="Yang W.-C."/>
            <person name="Schijlen E."/>
            <person name="Repin R."/>
            <person name="Schilthuizen M."/>
            <person name="Schranz E."/>
            <person name="Heidstra R."/>
            <person name="Miyata K."/>
            <person name="Fedorova E."/>
            <person name="Kohlen W."/>
            <person name="Bisseling T."/>
            <person name="Smit S."/>
            <person name="Geurts R."/>
        </authorList>
    </citation>
    <scope>NUCLEOTIDE SEQUENCE [LARGE SCALE GENOMIC DNA]</scope>
    <source>
        <strain evidence="2">cv. WU1-14</strain>
    </source>
</reference>
<evidence type="ECO:0000313" key="2">
    <source>
        <dbReference type="Proteomes" id="UP000237105"/>
    </source>
</evidence>
<organism evidence="1 2">
    <name type="scientific">Parasponia andersonii</name>
    <name type="common">Sponia andersonii</name>
    <dbReference type="NCBI Taxonomy" id="3476"/>
    <lineage>
        <taxon>Eukaryota</taxon>
        <taxon>Viridiplantae</taxon>
        <taxon>Streptophyta</taxon>
        <taxon>Embryophyta</taxon>
        <taxon>Tracheophyta</taxon>
        <taxon>Spermatophyta</taxon>
        <taxon>Magnoliopsida</taxon>
        <taxon>eudicotyledons</taxon>
        <taxon>Gunneridae</taxon>
        <taxon>Pentapetalae</taxon>
        <taxon>rosids</taxon>
        <taxon>fabids</taxon>
        <taxon>Rosales</taxon>
        <taxon>Cannabaceae</taxon>
        <taxon>Parasponia</taxon>
    </lineage>
</organism>
<dbReference type="Proteomes" id="UP000237105">
    <property type="component" value="Unassembled WGS sequence"/>
</dbReference>